<sequence length="113" mass="12862">MREDQITLVGFSAPKFLEAHIHLPCFTFMHNPCIYESAAYPVSHHTTKAGAYRAMRIKLLADYEEHCRIHGGHGDLGIKKDRGLKWCRSHVGYWIEKQVLVVEQNTDAVGSLL</sequence>
<dbReference type="EMBL" id="AB366653">
    <property type="protein sequence ID" value="BAG41718.1"/>
    <property type="molecule type" value="Genomic_DNA"/>
</dbReference>
<accession>B2ZY83</accession>
<proteinExistence type="predicted"/>
<dbReference type="KEGG" id="vg:6369905"/>
<keyword evidence="2" id="KW-1185">Reference proteome</keyword>
<protein>
    <submittedName>
        <fullName evidence="1">Uncharacterized protein</fullName>
    </submittedName>
</protein>
<dbReference type="GeneID" id="6369905"/>
<evidence type="ECO:0000313" key="1">
    <source>
        <dbReference type="EMBL" id="BAG41718.1"/>
    </source>
</evidence>
<name>B2ZY83_9CAUD</name>
<reference evidence="1 2" key="1">
    <citation type="journal article" date="2010" name="Virology">
        <title>A jumbo phage infecting the phytopathogen Ralstonia solanacearum defines a new lineage of the Myoviridae family.</title>
        <authorList>
            <person name="Yamada T."/>
            <person name="Satoh S."/>
            <person name="Ishikawa H."/>
            <person name="Fujiwara A."/>
            <person name="Kawasaki T."/>
            <person name="Fujie M."/>
            <person name="Ogata H."/>
        </authorList>
    </citation>
    <scope>NUCLEOTIDE SEQUENCE [LARGE SCALE GENOMIC DNA]</scope>
</reference>
<organism evidence="1 2">
    <name type="scientific">Ralstonia phage phiRSL1</name>
    <dbReference type="NCBI Taxonomy" id="1980924"/>
    <lineage>
        <taxon>Viruses</taxon>
        <taxon>Duplodnaviria</taxon>
        <taxon>Heunggongvirae</taxon>
        <taxon>Uroviricota</taxon>
        <taxon>Caudoviricetes</taxon>
        <taxon>Mieseafarmvirus</taxon>
        <taxon>Mieseafarmvirus RSL1</taxon>
    </lineage>
</organism>
<dbReference type="RefSeq" id="YP_001950148.1">
    <property type="nucleotide sequence ID" value="NC_010811.2"/>
</dbReference>
<evidence type="ECO:0000313" key="2">
    <source>
        <dbReference type="Proteomes" id="UP000001034"/>
    </source>
</evidence>
<dbReference type="Proteomes" id="UP000001034">
    <property type="component" value="Segment"/>
</dbReference>
<dbReference type="OrthoDB" id="41560at10239"/>